<evidence type="ECO:0000259" key="2">
    <source>
        <dbReference type="Pfam" id="PF16452"/>
    </source>
</evidence>
<dbReference type="EMBL" id="WMCP01000002">
    <property type="protein sequence ID" value="MCF2300887.1"/>
    <property type="molecule type" value="Genomic_DNA"/>
</dbReference>
<dbReference type="GO" id="GO:0051259">
    <property type="term" value="P:protein complex oligomerization"/>
    <property type="evidence" value="ECO:0007669"/>
    <property type="project" value="InterPro"/>
</dbReference>
<dbReference type="AlphaFoldDB" id="A0AAW4ZIV5"/>
<accession>A0AAW4ZIV5</accession>
<sequence>MQTKIPAFNYKGGRSVTEKLKLLTKVDEFQDLATVFDIPRSTISTWHTRNMTPYEIIVRVCLATGCSIKWLAMDEGEPFSDGDNSATEEISIEKISNGLLENESSMRLDLVTLEKYGLKASSTKAIDHDSNIHFINTQENNPTVGRYLISIDGNISINRIQRLPGKKLAISFGDSTLEVSDDDINVIGRIVMTMEKE</sequence>
<dbReference type="Gene3D" id="1.10.260.40">
    <property type="entry name" value="lambda repressor-like DNA-binding domains"/>
    <property type="match status" value="1"/>
</dbReference>
<proteinExistence type="predicted"/>
<dbReference type="GO" id="GO:0045892">
    <property type="term" value="P:negative regulation of DNA-templated transcription"/>
    <property type="evidence" value="ECO:0007669"/>
    <property type="project" value="InterPro"/>
</dbReference>
<feature type="domain" description="Bacteriophage CI repressor N-terminal" evidence="1">
    <location>
        <begin position="16"/>
        <end position="79"/>
    </location>
</feature>
<organism evidence="3 4">
    <name type="scientific">Photobacterium phosphoreum</name>
    <dbReference type="NCBI Taxonomy" id="659"/>
    <lineage>
        <taxon>Bacteria</taxon>
        <taxon>Pseudomonadati</taxon>
        <taxon>Pseudomonadota</taxon>
        <taxon>Gammaproteobacteria</taxon>
        <taxon>Vibrionales</taxon>
        <taxon>Vibrionaceae</taxon>
        <taxon>Photobacterium</taxon>
    </lineage>
</organism>
<dbReference type="Pfam" id="PF07022">
    <property type="entry name" value="Phage_CI_repr"/>
    <property type="match status" value="1"/>
</dbReference>
<dbReference type="Proteomes" id="UP000813876">
    <property type="component" value="Unassembled WGS sequence"/>
</dbReference>
<reference evidence="3" key="1">
    <citation type="submission" date="2019-11" db="EMBL/GenBank/DDBJ databases">
        <title>Comparative genomics of photobacteria reveal adaptation to distinct habitats.</title>
        <authorList>
            <person name="Fuertes-Perez S."/>
            <person name="Hilgarth M."/>
            <person name="Vogel R.F."/>
        </authorList>
    </citation>
    <scope>NUCLEOTIDE SEQUENCE</scope>
    <source>
        <strain evidence="3">TMW2.2145</strain>
    </source>
</reference>
<evidence type="ECO:0000313" key="3">
    <source>
        <dbReference type="EMBL" id="MCF2300887.1"/>
    </source>
</evidence>
<gene>
    <name evidence="3" type="ORF">GLP33_03985</name>
</gene>
<name>A0AAW4ZIV5_PHOPO</name>
<protein>
    <submittedName>
        <fullName evidence="3">Transcriptional regulator</fullName>
    </submittedName>
</protein>
<dbReference type="GO" id="GO:0003677">
    <property type="term" value="F:DNA binding"/>
    <property type="evidence" value="ECO:0007669"/>
    <property type="project" value="InterPro"/>
</dbReference>
<dbReference type="Gene3D" id="2.10.109.10">
    <property type="entry name" value="Umud Fragment, subunit A"/>
    <property type="match status" value="1"/>
</dbReference>
<dbReference type="InterPro" id="IPR010744">
    <property type="entry name" value="Phage_CI_N"/>
</dbReference>
<dbReference type="Pfam" id="PF16452">
    <property type="entry name" value="Phage_CI_C"/>
    <property type="match status" value="1"/>
</dbReference>
<evidence type="ECO:0000313" key="4">
    <source>
        <dbReference type="Proteomes" id="UP000813876"/>
    </source>
</evidence>
<dbReference type="RefSeq" id="WP_232581170.1">
    <property type="nucleotide sequence ID" value="NZ_WMCP01000002.1"/>
</dbReference>
<dbReference type="InterPro" id="IPR032499">
    <property type="entry name" value="Phage_CI_C"/>
</dbReference>
<feature type="domain" description="Bacteriophage CI repressor C-terminal" evidence="2">
    <location>
        <begin position="90"/>
        <end position="191"/>
    </location>
</feature>
<evidence type="ECO:0000259" key="1">
    <source>
        <dbReference type="Pfam" id="PF07022"/>
    </source>
</evidence>
<dbReference type="InterPro" id="IPR010982">
    <property type="entry name" value="Lambda_DNA-bd_dom_sf"/>
</dbReference>
<comment type="caution">
    <text evidence="3">The sequence shown here is derived from an EMBL/GenBank/DDBJ whole genome shotgun (WGS) entry which is preliminary data.</text>
</comment>